<name>A0A8H3HK07_9AGAM</name>
<evidence type="ECO:0000313" key="2">
    <source>
        <dbReference type="EMBL" id="CAE6519990.1"/>
    </source>
</evidence>
<organism evidence="2 3">
    <name type="scientific">Rhizoctonia solani</name>
    <dbReference type="NCBI Taxonomy" id="456999"/>
    <lineage>
        <taxon>Eukaryota</taxon>
        <taxon>Fungi</taxon>
        <taxon>Dikarya</taxon>
        <taxon>Basidiomycota</taxon>
        <taxon>Agaricomycotina</taxon>
        <taxon>Agaricomycetes</taxon>
        <taxon>Cantharellales</taxon>
        <taxon>Ceratobasidiaceae</taxon>
        <taxon>Rhizoctonia</taxon>
    </lineage>
</organism>
<dbReference type="EMBL" id="CAJMXA010003883">
    <property type="protein sequence ID" value="CAE6519990.1"/>
    <property type="molecule type" value="Genomic_DNA"/>
</dbReference>
<proteinExistence type="predicted"/>
<protein>
    <submittedName>
        <fullName evidence="2">Uncharacterized protein</fullName>
    </submittedName>
</protein>
<feature type="region of interest" description="Disordered" evidence="1">
    <location>
        <begin position="573"/>
        <end position="640"/>
    </location>
</feature>
<dbReference type="Proteomes" id="UP000663853">
    <property type="component" value="Unassembled WGS sequence"/>
</dbReference>
<evidence type="ECO:0000256" key="1">
    <source>
        <dbReference type="SAM" id="MobiDB-lite"/>
    </source>
</evidence>
<sequence length="670" mass="74559">MQAVGILPDILMPTCGSDTGLCQEETLEFIDNLHKFDISKYSSPRFLPSSCSLLGSVRYIIQPYHSLERLNLIMIPSENPALFCKATLLPQLRHGPGAPHMPAPGHRSHLSRLSERPNPSRNLTFIESIDELSSDIKTFHADLPSLTPHPQNVQVQNPFLNILNTSSDSIICVASAVRRTILSATELVLSNLQFRWTSSQNYAHLAKGVATMLWSSGTTSQMDISESFAGSGSSFTLCEPDILPATVATFVLEPWVLSPHDFTAFCSLRELRNYVPKFSPGTPIMPHDKPWGQAQQLWAFIHDRCEEHQCHFFIVTTYEQWAFGCFSKEWTHAFITQPYSYSDSQPTIMERTLHWLLSATLQAEHKGNNYIAPRDLPWMNSLYVVPEIVGERSLAITKPGKRRLQEMDDDLPSVSPGHPDAQAGRKSTLAPRYSHAPATRPGEPKNHAAQTTRPPTLVAGVNAWRQRIPSRNKSHNKKRREPSEDASPEPARLLADSTQHTLPLRQRQRHPARPFTPSRRTARSENSPGRLRLPPLLQSPAREGSVRSEHSGDTALDQTDAISMEVVVADVQQPHDITLPSGSGGQDVPEPMEDLRSRPSASIPLEHGSFSATPVPLQSPPRVIASTSRSTPRSSAPRRTTRLFNKRLREAHLAGTISTLTEESGRFSRS</sequence>
<comment type="caution">
    <text evidence="2">The sequence shown here is derived from an EMBL/GenBank/DDBJ whole genome shotgun (WGS) entry which is preliminary data.</text>
</comment>
<accession>A0A8H3HK07</accession>
<feature type="region of interest" description="Disordered" evidence="1">
    <location>
        <begin position="406"/>
        <end position="554"/>
    </location>
</feature>
<feature type="region of interest" description="Disordered" evidence="1">
    <location>
        <begin position="95"/>
        <end position="119"/>
    </location>
</feature>
<dbReference type="AlphaFoldDB" id="A0A8H3HK07"/>
<reference evidence="2" key="1">
    <citation type="submission" date="2021-01" db="EMBL/GenBank/DDBJ databases">
        <authorList>
            <person name="Kaushik A."/>
        </authorList>
    </citation>
    <scope>NUCLEOTIDE SEQUENCE</scope>
    <source>
        <strain evidence="2">AG6-10EEA</strain>
    </source>
</reference>
<gene>
    <name evidence="2" type="ORF">RDB_LOCUS145156</name>
</gene>
<feature type="compositionally biased region" description="Low complexity" evidence="1">
    <location>
        <begin position="95"/>
        <end position="105"/>
    </location>
</feature>
<feature type="compositionally biased region" description="Low complexity" evidence="1">
    <location>
        <begin position="625"/>
        <end position="638"/>
    </location>
</feature>
<evidence type="ECO:0000313" key="3">
    <source>
        <dbReference type="Proteomes" id="UP000663853"/>
    </source>
</evidence>
<feature type="compositionally biased region" description="Basic residues" evidence="1">
    <location>
        <begin position="468"/>
        <end position="480"/>
    </location>
</feature>